<dbReference type="STRING" id="1423715.FD25_GL001512"/>
<dbReference type="AlphaFoldDB" id="A0A0R1LRA6"/>
<evidence type="ECO:0008006" key="4">
    <source>
        <dbReference type="Google" id="ProtNLM"/>
    </source>
</evidence>
<evidence type="ECO:0000256" key="1">
    <source>
        <dbReference type="SAM" id="Phobius"/>
    </source>
</evidence>
<proteinExistence type="predicted"/>
<dbReference type="PATRIC" id="fig|1423715.3.peg.1548"/>
<keyword evidence="1" id="KW-0472">Membrane</keyword>
<dbReference type="EMBL" id="AZDV01000009">
    <property type="protein sequence ID" value="KRK95393.1"/>
    <property type="molecule type" value="Genomic_DNA"/>
</dbReference>
<feature type="transmembrane region" description="Helical" evidence="1">
    <location>
        <begin position="65"/>
        <end position="85"/>
    </location>
</feature>
<feature type="transmembrane region" description="Helical" evidence="1">
    <location>
        <begin position="33"/>
        <end position="53"/>
    </location>
</feature>
<protein>
    <recommendedName>
        <fullName evidence="4">DUF3290 domain-containing protein</fullName>
    </recommendedName>
</protein>
<sequence length="163" mass="18803">MPLIKYAIYFERKVFMTFYTYGYLTTHHQTWQYLRLVMIMALLVVFIGLFVYYLRHRWNVKYKDLSIITGVIILLVLGFQVNGLVTLHTNSETAGAITSTVQEVAKRLDVKPQTIAVNATTTTTNLLFKTPKGYYRADYNSDGSAFVLEHLTLHQPKITLTKE</sequence>
<keyword evidence="1" id="KW-1133">Transmembrane helix</keyword>
<reference evidence="2 3" key="1">
    <citation type="journal article" date="2015" name="Genome Announc.">
        <title>Expanding the biotechnology potential of lactobacilli through comparative genomics of 213 strains and associated genera.</title>
        <authorList>
            <person name="Sun Z."/>
            <person name="Harris H.M."/>
            <person name="McCann A."/>
            <person name="Guo C."/>
            <person name="Argimon S."/>
            <person name="Zhang W."/>
            <person name="Yang X."/>
            <person name="Jeffery I.B."/>
            <person name="Cooney J.C."/>
            <person name="Kagawa T.F."/>
            <person name="Liu W."/>
            <person name="Song Y."/>
            <person name="Salvetti E."/>
            <person name="Wrobel A."/>
            <person name="Rasinkangas P."/>
            <person name="Parkhill J."/>
            <person name="Rea M.C."/>
            <person name="O'Sullivan O."/>
            <person name="Ritari J."/>
            <person name="Douillard F.P."/>
            <person name="Paul Ross R."/>
            <person name="Yang R."/>
            <person name="Briner A.E."/>
            <person name="Felis G.E."/>
            <person name="de Vos W.M."/>
            <person name="Barrangou R."/>
            <person name="Klaenhammer T.R."/>
            <person name="Caufield P.W."/>
            <person name="Cui Y."/>
            <person name="Zhang H."/>
            <person name="O'Toole P.W."/>
        </authorList>
    </citation>
    <scope>NUCLEOTIDE SEQUENCE [LARGE SCALE GENOMIC DNA]</scope>
    <source>
        <strain evidence="2 3">DSM 19394</strain>
    </source>
</reference>
<keyword evidence="1" id="KW-0812">Transmembrane</keyword>
<accession>A0A0R1LRA6</accession>
<comment type="caution">
    <text evidence="2">The sequence shown here is derived from an EMBL/GenBank/DDBJ whole genome shotgun (WGS) entry which is preliminary data.</text>
</comment>
<gene>
    <name evidence="2" type="ORF">FD25_GL001512</name>
</gene>
<evidence type="ECO:0000313" key="3">
    <source>
        <dbReference type="Proteomes" id="UP000051955"/>
    </source>
</evidence>
<keyword evidence="3" id="KW-1185">Reference proteome</keyword>
<evidence type="ECO:0000313" key="2">
    <source>
        <dbReference type="EMBL" id="KRK95393.1"/>
    </source>
</evidence>
<dbReference type="Proteomes" id="UP000051955">
    <property type="component" value="Unassembled WGS sequence"/>
</dbReference>
<dbReference type="Pfam" id="PF11694">
    <property type="entry name" value="DUF3290"/>
    <property type="match status" value="1"/>
</dbReference>
<organism evidence="2 3">
    <name type="scientific">Levilactobacillus acidifarinae DSM 19394 = JCM 15949</name>
    <dbReference type="NCBI Taxonomy" id="1423715"/>
    <lineage>
        <taxon>Bacteria</taxon>
        <taxon>Bacillati</taxon>
        <taxon>Bacillota</taxon>
        <taxon>Bacilli</taxon>
        <taxon>Lactobacillales</taxon>
        <taxon>Lactobacillaceae</taxon>
        <taxon>Levilactobacillus</taxon>
    </lineage>
</organism>
<name>A0A0R1LRA6_9LACO</name>
<dbReference type="InterPro" id="IPR021707">
    <property type="entry name" value="DUF3290"/>
</dbReference>